<organism evidence="6">
    <name type="scientific">marine sediment metagenome</name>
    <dbReference type="NCBI Taxonomy" id="412755"/>
    <lineage>
        <taxon>unclassified sequences</taxon>
        <taxon>metagenomes</taxon>
        <taxon>ecological metagenomes</taxon>
    </lineage>
</organism>
<evidence type="ECO:0000256" key="4">
    <source>
        <dbReference type="ARBA" id="ARBA00022825"/>
    </source>
</evidence>
<proteinExistence type="inferred from homology"/>
<dbReference type="InterPro" id="IPR047217">
    <property type="entry name" value="S49_SppA_67K_type_N"/>
</dbReference>
<protein>
    <recommendedName>
        <fullName evidence="5">Peptidase S49 domain-containing protein</fullName>
    </recommendedName>
</protein>
<dbReference type="PANTHER" id="PTHR33209">
    <property type="entry name" value="PROTEASE 4"/>
    <property type="match status" value="1"/>
</dbReference>
<dbReference type="SUPFAM" id="SSF52096">
    <property type="entry name" value="ClpP/crotonase"/>
    <property type="match status" value="1"/>
</dbReference>
<feature type="domain" description="Peptidase S49" evidence="5">
    <location>
        <begin position="36"/>
        <end position="141"/>
    </location>
</feature>
<dbReference type="AlphaFoldDB" id="X0YC11"/>
<dbReference type="Gene3D" id="6.20.330.10">
    <property type="match status" value="1"/>
</dbReference>
<accession>X0YC11</accession>
<evidence type="ECO:0000313" key="6">
    <source>
        <dbReference type="EMBL" id="GAG44827.1"/>
    </source>
</evidence>
<keyword evidence="3" id="KW-0378">Hydrolase</keyword>
<dbReference type="InterPro" id="IPR002142">
    <property type="entry name" value="Peptidase_S49"/>
</dbReference>
<comment type="caution">
    <text evidence="6">The sequence shown here is derived from an EMBL/GenBank/DDBJ whole genome shotgun (WGS) entry which is preliminary data.</text>
</comment>
<evidence type="ECO:0000259" key="5">
    <source>
        <dbReference type="Pfam" id="PF01343"/>
    </source>
</evidence>
<dbReference type="GO" id="GO:0008236">
    <property type="term" value="F:serine-type peptidase activity"/>
    <property type="evidence" value="ECO:0007669"/>
    <property type="project" value="UniProtKB-KW"/>
</dbReference>
<feature type="non-terminal residue" evidence="6">
    <location>
        <position position="141"/>
    </location>
</feature>
<evidence type="ECO:0000256" key="2">
    <source>
        <dbReference type="ARBA" id="ARBA00022670"/>
    </source>
</evidence>
<dbReference type="InterPro" id="IPR029045">
    <property type="entry name" value="ClpP/crotonase-like_dom_sf"/>
</dbReference>
<keyword evidence="4" id="KW-0720">Serine protease</keyword>
<comment type="similarity">
    <text evidence="1">Belongs to the peptidase S49 family.</text>
</comment>
<sequence>MYRAAEDPSISEMILSLRSLSLGFGQAQELREALRFFKSKNKTIVCHLSYPNNIAYFVASAADSILISPVSQLNLVGLRAELSFYAGTLEKLGIKADLMRIGDHKTAAERYTRRAATEQNRQQINRLLDDIYDQFVTAIAK</sequence>
<dbReference type="PANTHER" id="PTHR33209:SF1">
    <property type="entry name" value="PEPTIDASE S49 DOMAIN-CONTAINING PROTEIN"/>
    <property type="match status" value="1"/>
</dbReference>
<reference evidence="6" key="1">
    <citation type="journal article" date="2014" name="Front. Microbiol.">
        <title>High frequency of phylogenetically diverse reductive dehalogenase-homologous genes in deep subseafloor sedimentary metagenomes.</title>
        <authorList>
            <person name="Kawai M."/>
            <person name="Futagami T."/>
            <person name="Toyoda A."/>
            <person name="Takaki Y."/>
            <person name="Nishi S."/>
            <person name="Hori S."/>
            <person name="Arai W."/>
            <person name="Tsubouchi T."/>
            <person name="Morono Y."/>
            <person name="Uchiyama I."/>
            <person name="Ito T."/>
            <person name="Fujiyama A."/>
            <person name="Inagaki F."/>
            <person name="Takami H."/>
        </authorList>
    </citation>
    <scope>NUCLEOTIDE SEQUENCE</scope>
    <source>
        <strain evidence="6">Expedition CK06-06</strain>
    </source>
</reference>
<evidence type="ECO:0000256" key="1">
    <source>
        <dbReference type="ARBA" id="ARBA00008683"/>
    </source>
</evidence>
<dbReference type="Gene3D" id="3.90.226.10">
    <property type="entry name" value="2-enoyl-CoA Hydratase, Chain A, domain 1"/>
    <property type="match status" value="1"/>
</dbReference>
<evidence type="ECO:0000256" key="3">
    <source>
        <dbReference type="ARBA" id="ARBA00022801"/>
    </source>
</evidence>
<dbReference type="EMBL" id="BARS01051378">
    <property type="protein sequence ID" value="GAG44827.1"/>
    <property type="molecule type" value="Genomic_DNA"/>
</dbReference>
<dbReference type="GO" id="GO:0006508">
    <property type="term" value="P:proteolysis"/>
    <property type="evidence" value="ECO:0007669"/>
    <property type="project" value="UniProtKB-KW"/>
</dbReference>
<name>X0YC11_9ZZZZ</name>
<gene>
    <name evidence="6" type="ORF">S01H1_76551</name>
</gene>
<dbReference type="CDD" id="cd07018">
    <property type="entry name" value="S49_SppA_67K_type"/>
    <property type="match status" value="1"/>
</dbReference>
<dbReference type="Pfam" id="PF01343">
    <property type="entry name" value="Peptidase_S49"/>
    <property type="match status" value="1"/>
</dbReference>
<keyword evidence="2" id="KW-0645">Protease</keyword>